<name>A0A0G4K6A7_9SPIR</name>
<dbReference type="SMART" id="SM00028">
    <property type="entry name" value="TPR"/>
    <property type="match status" value="5"/>
</dbReference>
<organism evidence="3 4">
    <name type="scientific">Brachyspira suanatina</name>
    <dbReference type="NCBI Taxonomy" id="381802"/>
    <lineage>
        <taxon>Bacteria</taxon>
        <taxon>Pseudomonadati</taxon>
        <taxon>Spirochaetota</taxon>
        <taxon>Spirochaetia</taxon>
        <taxon>Brachyspirales</taxon>
        <taxon>Brachyspiraceae</taxon>
        <taxon>Brachyspira</taxon>
    </lineage>
</organism>
<dbReference type="PANTHER" id="PTHR45586:SF1">
    <property type="entry name" value="LIPOPOLYSACCHARIDE ASSEMBLY PROTEIN B"/>
    <property type="match status" value="1"/>
</dbReference>
<dbReference type="InterPro" id="IPR019734">
    <property type="entry name" value="TPR_rpt"/>
</dbReference>
<dbReference type="Proteomes" id="UP000043763">
    <property type="component" value="Unassembled WGS sequence"/>
</dbReference>
<proteinExistence type="predicted"/>
<dbReference type="PANTHER" id="PTHR45586">
    <property type="entry name" value="TPR REPEAT-CONTAINING PROTEIN PA4667"/>
    <property type="match status" value="1"/>
</dbReference>
<dbReference type="InterPro" id="IPR051012">
    <property type="entry name" value="CellSynth/LPSAsmb/PSIAsmb"/>
</dbReference>
<dbReference type="EMBL" id="CVLB01000001">
    <property type="protein sequence ID" value="CRF32973.1"/>
    <property type="molecule type" value="Genomic_DNA"/>
</dbReference>
<gene>
    <name evidence="3" type="ORF">BRSU_1143</name>
</gene>
<reference evidence="4" key="1">
    <citation type="submission" date="2015-04" db="EMBL/GenBank/DDBJ databases">
        <authorList>
            <person name="Mushtaq Mamoona"/>
        </authorList>
    </citation>
    <scope>NUCLEOTIDE SEQUENCE [LARGE SCALE GENOMIC DNA]</scope>
    <source>
        <strain evidence="4">AN4859/03</strain>
    </source>
</reference>
<keyword evidence="1" id="KW-0677">Repeat</keyword>
<sequence length="453" mass="52461">MEASLIVILVLIVLLGFATQYVIKSGSYPIKLKKIVQAYNEQNYDVAMREINTLDPKYKKDANILWMTANMYYKQQQYILAMAALQNMIDGAYFTKELTELSVREFLAKIYEQTGNSKKAIDEYDMITKIRDQDYDSLYKAGLVCYNYGEWVQAQKYFSLAVAQNDSNPQLLYMLAFCFYKIRSYHAAQQQIEKAIALDNSNPEYHLLLGEILSSSRDFQNAIKELEIAYESNDISDKDAISLNLANSYYELGNFSKAREYYGQVLTKENIASEKVVDERYRYAETLVKNKQFEAAVKQWEIIKSIRNIYLDVDQKLKTYSSIIANNAFRTALEMDIIEYLEKYFYRILTLNGYVVTDHTKKSDTLVFFVTIKKFGSEGQSYKSTFALDTSGYPMRQDTVDQFMEYARQYKSAHSFLISIGDFAPNLKVDDTVMIIEPERFEAIIEGVISFSD</sequence>
<dbReference type="Pfam" id="PF13432">
    <property type="entry name" value="TPR_16"/>
    <property type="match status" value="1"/>
</dbReference>
<evidence type="ECO:0000256" key="2">
    <source>
        <dbReference type="ARBA" id="ARBA00022803"/>
    </source>
</evidence>
<evidence type="ECO:0000313" key="3">
    <source>
        <dbReference type="EMBL" id="CRF32973.1"/>
    </source>
</evidence>
<dbReference type="Gene3D" id="1.25.40.10">
    <property type="entry name" value="Tetratricopeptide repeat domain"/>
    <property type="match status" value="1"/>
</dbReference>
<keyword evidence="2" id="KW-0802">TPR repeat</keyword>
<dbReference type="RefSeq" id="WP_048594301.1">
    <property type="nucleotide sequence ID" value="NZ_CVLB01000001.1"/>
</dbReference>
<dbReference type="InterPro" id="IPR011990">
    <property type="entry name" value="TPR-like_helical_dom_sf"/>
</dbReference>
<dbReference type="OrthoDB" id="5380721at2"/>
<evidence type="ECO:0000256" key="1">
    <source>
        <dbReference type="ARBA" id="ARBA00022737"/>
    </source>
</evidence>
<dbReference type="AlphaFoldDB" id="A0A0G4K6A7"/>
<dbReference type="Pfam" id="PF14559">
    <property type="entry name" value="TPR_19"/>
    <property type="match status" value="1"/>
</dbReference>
<dbReference type="SUPFAM" id="SSF48452">
    <property type="entry name" value="TPR-like"/>
    <property type="match status" value="2"/>
</dbReference>
<accession>A0A0G4K6A7</accession>
<keyword evidence="4" id="KW-1185">Reference proteome</keyword>
<evidence type="ECO:0000313" key="4">
    <source>
        <dbReference type="Proteomes" id="UP000043763"/>
    </source>
</evidence>
<protein>
    <submittedName>
        <fullName evidence="3">Uncharacterized protein</fullName>
    </submittedName>
</protein>